<proteinExistence type="predicted"/>
<feature type="domain" description="CCHC-type" evidence="3">
    <location>
        <begin position="136"/>
        <end position="148"/>
    </location>
</feature>
<dbReference type="SMART" id="SM00343">
    <property type="entry name" value="ZnF_C2HC"/>
    <property type="match status" value="2"/>
</dbReference>
<accession>A0A699HVN0</accession>
<evidence type="ECO:0000259" key="3">
    <source>
        <dbReference type="PROSITE" id="PS50158"/>
    </source>
</evidence>
<feature type="region of interest" description="Disordered" evidence="2">
    <location>
        <begin position="69"/>
        <end position="104"/>
    </location>
</feature>
<reference evidence="4" key="1">
    <citation type="journal article" date="2019" name="Sci. Rep.">
        <title>Draft genome of Tanacetum cinerariifolium, the natural source of mosquito coil.</title>
        <authorList>
            <person name="Yamashiro T."/>
            <person name="Shiraishi A."/>
            <person name="Satake H."/>
            <person name="Nakayama K."/>
        </authorList>
    </citation>
    <scope>NUCLEOTIDE SEQUENCE</scope>
</reference>
<gene>
    <name evidence="4" type="ORF">Tci_455316</name>
</gene>
<sequence length="230" mass="25650">MVGIKTMIPSITTSNVTVNNDRRGCTYKEFLACNLKEYDGKEGAIVYTHWIEKMSQSIHEVKKPLLEWVTKKNPKKRGNKREPNKDRNARDENNKTRTGNAFATTTNPVRREYNGLIPKCVSYNLHHLPEIPCRACFNCGRPGHMAKDYRVALGMVNPVNARNPAAALGACYECGETDHFKAACPKLNQAQRPRGNRQNQVVANNGGQGHGNNNNQACGRAFMLGAEEAH</sequence>
<protein>
    <recommendedName>
        <fullName evidence="3">CCHC-type domain-containing protein</fullName>
    </recommendedName>
</protein>
<evidence type="ECO:0000256" key="2">
    <source>
        <dbReference type="SAM" id="MobiDB-lite"/>
    </source>
</evidence>
<dbReference type="Pfam" id="PF00098">
    <property type="entry name" value="zf-CCHC"/>
    <property type="match status" value="2"/>
</dbReference>
<dbReference type="InterPro" id="IPR036875">
    <property type="entry name" value="Znf_CCHC_sf"/>
</dbReference>
<dbReference type="GO" id="GO:0003676">
    <property type="term" value="F:nucleic acid binding"/>
    <property type="evidence" value="ECO:0007669"/>
    <property type="project" value="InterPro"/>
</dbReference>
<feature type="compositionally biased region" description="Basic and acidic residues" evidence="2">
    <location>
        <begin position="80"/>
        <end position="95"/>
    </location>
</feature>
<keyword evidence="1" id="KW-0863">Zinc-finger</keyword>
<organism evidence="4">
    <name type="scientific">Tanacetum cinerariifolium</name>
    <name type="common">Dalmatian daisy</name>
    <name type="synonym">Chrysanthemum cinerariifolium</name>
    <dbReference type="NCBI Taxonomy" id="118510"/>
    <lineage>
        <taxon>Eukaryota</taxon>
        <taxon>Viridiplantae</taxon>
        <taxon>Streptophyta</taxon>
        <taxon>Embryophyta</taxon>
        <taxon>Tracheophyta</taxon>
        <taxon>Spermatophyta</taxon>
        <taxon>Magnoliopsida</taxon>
        <taxon>eudicotyledons</taxon>
        <taxon>Gunneridae</taxon>
        <taxon>Pentapetalae</taxon>
        <taxon>asterids</taxon>
        <taxon>campanulids</taxon>
        <taxon>Asterales</taxon>
        <taxon>Asteraceae</taxon>
        <taxon>Asteroideae</taxon>
        <taxon>Anthemideae</taxon>
        <taxon>Anthemidinae</taxon>
        <taxon>Tanacetum</taxon>
    </lineage>
</organism>
<comment type="caution">
    <text evidence="4">The sequence shown here is derived from an EMBL/GenBank/DDBJ whole genome shotgun (WGS) entry which is preliminary data.</text>
</comment>
<dbReference type="EMBL" id="BKCJ010214082">
    <property type="protein sequence ID" value="GEY83342.1"/>
    <property type="molecule type" value="Genomic_DNA"/>
</dbReference>
<feature type="domain" description="CCHC-type" evidence="3">
    <location>
        <begin position="171"/>
        <end position="186"/>
    </location>
</feature>
<evidence type="ECO:0000313" key="4">
    <source>
        <dbReference type="EMBL" id="GEY83342.1"/>
    </source>
</evidence>
<dbReference type="PROSITE" id="PS50158">
    <property type="entry name" value="ZF_CCHC"/>
    <property type="match status" value="2"/>
</dbReference>
<name>A0A699HVN0_TANCI</name>
<keyword evidence="1" id="KW-0479">Metal-binding</keyword>
<dbReference type="InterPro" id="IPR001878">
    <property type="entry name" value="Znf_CCHC"/>
</dbReference>
<dbReference type="Gene3D" id="4.10.60.10">
    <property type="entry name" value="Zinc finger, CCHC-type"/>
    <property type="match status" value="1"/>
</dbReference>
<dbReference type="SUPFAM" id="SSF57756">
    <property type="entry name" value="Retrovirus zinc finger-like domains"/>
    <property type="match status" value="1"/>
</dbReference>
<keyword evidence="1" id="KW-0862">Zinc</keyword>
<evidence type="ECO:0000256" key="1">
    <source>
        <dbReference type="PROSITE-ProRule" id="PRU00047"/>
    </source>
</evidence>
<dbReference type="GO" id="GO:0008270">
    <property type="term" value="F:zinc ion binding"/>
    <property type="evidence" value="ECO:0007669"/>
    <property type="project" value="UniProtKB-KW"/>
</dbReference>
<dbReference type="AlphaFoldDB" id="A0A699HVN0"/>